<keyword evidence="3" id="KW-1185">Reference proteome</keyword>
<dbReference type="Proteomes" id="UP000613740">
    <property type="component" value="Unassembled WGS sequence"/>
</dbReference>
<evidence type="ECO:0000256" key="1">
    <source>
        <dbReference type="SAM" id="MobiDB-lite"/>
    </source>
</evidence>
<evidence type="ECO:0000313" key="2">
    <source>
        <dbReference type="EMBL" id="KAG2452255.1"/>
    </source>
</evidence>
<reference evidence="2" key="1">
    <citation type="journal article" date="2020" name="bioRxiv">
        <title>Comparative genomics of Chlamydomonas.</title>
        <authorList>
            <person name="Craig R.J."/>
            <person name="Hasan A.R."/>
            <person name="Ness R.W."/>
            <person name="Keightley P.D."/>
        </authorList>
    </citation>
    <scope>NUCLEOTIDE SEQUENCE</scope>
    <source>
        <strain evidence="2">CCAP 11/173</strain>
    </source>
</reference>
<organism evidence="2 3">
    <name type="scientific">Chlamydomonas schloesseri</name>
    <dbReference type="NCBI Taxonomy" id="2026947"/>
    <lineage>
        <taxon>Eukaryota</taxon>
        <taxon>Viridiplantae</taxon>
        <taxon>Chlorophyta</taxon>
        <taxon>core chlorophytes</taxon>
        <taxon>Chlorophyceae</taxon>
        <taxon>CS clade</taxon>
        <taxon>Chlamydomonadales</taxon>
        <taxon>Chlamydomonadaceae</taxon>
        <taxon>Chlamydomonas</taxon>
    </lineage>
</organism>
<comment type="caution">
    <text evidence="2">The sequence shown here is derived from an EMBL/GenBank/DDBJ whole genome shotgun (WGS) entry which is preliminary data.</text>
</comment>
<sequence length="202" mass="20702">MQQRVQRQHRLTGRSSGRGSGRGSGSGSSGTSTRRLLQTAPPPNPPFPPDAPPDAPALPAAPPSPPLGTIDCSQYDCSSNVTAYGSGMATWTITTGTTGSSGVCSGNLGGPPIATACIGTNPKSGLNSFWCMKSGNGNATISVNFTEPLWATSIGIFVADCTGSFISSNRISLRLADGSLQPVSCPVDRCNGGVVCKSFTYW</sequence>
<accession>A0A836BAM2</accession>
<feature type="compositionally biased region" description="Basic residues" evidence="1">
    <location>
        <begin position="1"/>
        <end position="12"/>
    </location>
</feature>
<feature type="compositionally biased region" description="Pro residues" evidence="1">
    <location>
        <begin position="40"/>
        <end position="65"/>
    </location>
</feature>
<dbReference type="AlphaFoldDB" id="A0A836BAM2"/>
<evidence type="ECO:0000313" key="3">
    <source>
        <dbReference type="Proteomes" id="UP000613740"/>
    </source>
</evidence>
<dbReference type="EMBL" id="JAEHOD010000006">
    <property type="protein sequence ID" value="KAG2452255.1"/>
    <property type="molecule type" value="Genomic_DNA"/>
</dbReference>
<proteinExistence type="predicted"/>
<protein>
    <submittedName>
        <fullName evidence="2">Uncharacterized protein</fullName>
    </submittedName>
</protein>
<name>A0A836BAM2_9CHLO</name>
<feature type="compositionally biased region" description="Gly residues" evidence="1">
    <location>
        <begin position="16"/>
        <end position="28"/>
    </location>
</feature>
<gene>
    <name evidence="2" type="ORF">HYH02_003279</name>
</gene>
<feature type="region of interest" description="Disordered" evidence="1">
    <location>
        <begin position="1"/>
        <end position="65"/>
    </location>
</feature>